<feature type="domain" description="ABM" evidence="1">
    <location>
        <begin position="16"/>
        <end position="110"/>
    </location>
</feature>
<keyword evidence="2" id="KW-0503">Monooxygenase</keyword>
<dbReference type="Gene3D" id="3.30.70.100">
    <property type="match status" value="1"/>
</dbReference>
<evidence type="ECO:0000259" key="1">
    <source>
        <dbReference type="PROSITE" id="PS51725"/>
    </source>
</evidence>
<dbReference type="AlphaFoldDB" id="A0A327Z1Y7"/>
<dbReference type="RefSeq" id="WP_111653486.1">
    <property type="nucleotide sequence ID" value="NZ_JACHWI010000002.1"/>
</dbReference>
<accession>A0A327Z1Y7</accession>
<dbReference type="InterPro" id="IPR011008">
    <property type="entry name" value="Dimeric_a/b-barrel"/>
</dbReference>
<keyword evidence="2" id="KW-0560">Oxidoreductase</keyword>
<sequence length="118" mass="12844">MSDSTISIRVGADGATTMINVFTVEPGDQAELVRLEVTGMTGIASKVPGFVRGSIHRSLDGTRLVNYIHWADSDAWRNAHETLKANPEYLEHMENVRRIATADPHPYEVIAVIDGAAA</sequence>
<evidence type="ECO:0000313" key="3">
    <source>
        <dbReference type="Proteomes" id="UP000249341"/>
    </source>
</evidence>
<evidence type="ECO:0000313" key="2">
    <source>
        <dbReference type="EMBL" id="RAK28426.1"/>
    </source>
</evidence>
<dbReference type="Proteomes" id="UP000249341">
    <property type="component" value="Unassembled WGS sequence"/>
</dbReference>
<dbReference type="InterPro" id="IPR007138">
    <property type="entry name" value="ABM_dom"/>
</dbReference>
<comment type="caution">
    <text evidence="2">The sequence shown here is derived from an EMBL/GenBank/DDBJ whole genome shotgun (WGS) entry which is preliminary data.</text>
</comment>
<dbReference type="GO" id="GO:0004497">
    <property type="term" value="F:monooxygenase activity"/>
    <property type="evidence" value="ECO:0007669"/>
    <property type="project" value="UniProtKB-KW"/>
</dbReference>
<dbReference type="PROSITE" id="PS51725">
    <property type="entry name" value="ABM"/>
    <property type="match status" value="1"/>
</dbReference>
<keyword evidence="3" id="KW-1185">Reference proteome</keyword>
<reference evidence="2 3" key="1">
    <citation type="submission" date="2018-06" db="EMBL/GenBank/DDBJ databases">
        <title>Genomic Encyclopedia of Type Strains, Phase III (KMG-III): the genomes of soil and plant-associated and newly described type strains.</title>
        <authorList>
            <person name="Whitman W."/>
        </authorList>
    </citation>
    <scope>NUCLEOTIDE SEQUENCE [LARGE SCALE GENOMIC DNA]</scope>
    <source>
        <strain evidence="2 3">CGMCC 4.7090</strain>
    </source>
</reference>
<name>A0A327Z1Y7_9ACTN</name>
<dbReference type="Pfam" id="PF03992">
    <property type="entry name" value="ABM"/>
    <property type="match status" value="1"/>
</dbReference>
<organism evidence="2 3">
    <name type="scientific">Actinoplanes lutulentus</name>
    <dbReference type="NCBI Taxonomy" id="1287878"/>
    <lineage>
        <taxon>Bacteria</taxon>
        <taxon>Bacillati</taxon>
        <taxon>Actinomycetota</taxon>
        <taxon>Actinomycetes</taxon>
        <taxon>Micromonosporales</taxon>
        <taxon>Micromonosporaceae</taxon>
        <taxon>Actinoplanes</taxon>
    </lineage>
</organism>
<dbReference type="SUPFAM" id="SSF54909">
    <property type="entry name" value="Dimeric alpha+beta barrel"/>
    <property type="match status" value="1"/>
</dbReference>
<proteinExistence type="predicted"/>
<dbReference type="OrthoDB" id="1493813at2"/>
<gene>
    <name evidence="2" type="ORF">B0I29_120194</name>
</gene>
<protein>
    <submittedName>
        <fullName evidence="2">Antibiotic biosynthesis monooxygenase</fullName>
    </submittedName>
</protein>
<dbReference type="EMBL" id="QLMJ01000020">
    <property type="protein sequence ID" value="RAK28426.1"/>
    <property type="molecule type" value="Genomic_DNA"/>
</dbReference>